<name>A0A2S8S9F0_9RHOB</name>
<dbReference type="PANTHER" id="PTHR43309">
    <property type="entry name" value="5-OXOPROLINASE SUBUNIT C"/>
    <property type="match status" value="1"/>
</dbReference>
<dbReference type="OrthoDB" id="9768696at2"/>
<evidence type="ECO:0000259" key="4">
    <source>
        <dbReference type="SMART" id="SM00797"/>
    </source>
</evidence>
<reference evidence="5 6" key="1">
    <citation type="submission" date="2018-02" db="EMBL/GenBank/DDBJ databases">
        <title>Genomic Encyclopedia of Archaeal and Bacterial Type Strains, Phase II (KMG-II): from individual species to whole genera.</title>
        <authorList>
            <person name="Goeker M."/>
        </authorList>
    </citation>
    <scope>NUCLEOTIDE SEQUENCE [LARGE SCALE GENOMIC DNA]</scope>
    <source>
        <strain evidence="5 6">DSM 18921</strain>
    </source>
</reference>
<evidence type="ECO:0000256" key="1">
    <source>
        <dbReference type="ARBA" id="ARBA00022741"/>
    </source>
</evidence>
<dbReference type="Gene3D" id="2.40.100.10">
    <property type="entry name" value="Cyclophilin-like"/>
    <property type="match status" value="1"/>
</dbReference>
<dbReference type="Pfam" id="PF02626">
    <property type="entry name" value="CT_A_B"/>
    <property type="match status" value="1"/>
</dbReference>
<keyword evidence="3" id="KW-0067">ATP-binding</keyword>
<dbReference type="RefSeq" id="WP_105513712.1">
    <property type="nucleotide sequence ID" value="NZ_PVEP01000002.1"/>
</dbReference>
<dbReference type="SUPFAM" id="SSF50891">
    <property type="entry name" value="Cyclophilin-like"/>
    <property type="match status" value="1"/>
</dbReference>
<dbReference type="InterPro" id="IPR029000">
    <property type="entry name" value="Cyclophilin-like_dom_sf"/>
</dbReference>
<organism evidence="5 6">
    <name type="scientific">Albidovulum denitrificans</name>
    <dbReference type="NCBI Taxonomy" id="404881"/>
    <lineage>
        <taxon>Bacteria</taxon>
        <taxon>Pseudomonadati</taxon>
        <taxon>Pseudomonadota</taxon>
        <taxon>Alphaproteobacteria</taxon>
        <taxon>Rhodobacterales</taxon>
        <taxon>Paracoccaceae</taxon>
        <taxon>Albidovulum</taxon>
    </lineage>
</organism>
<comment type="caution">
    <text evidence="5">The sequence shown here is derived from an EMBL/GenBank/DDBJ whole genome shotgun (WGS) entry which is preliminary data.</text>
</comment>
<sequence>MTRALLVHRAGPAITVQDLGRPGYLARGLSRGGAADRLALRQGAALLGQAAGAALEMAGLGGSFTVTAPTRIALTGAPMRVRRDGTALVWGASHLLSPGERLEIGAVEAGVYGYLTLGGGIATDPVLGSRAAHLTAAIGRRLADGDRLPLGPDQGAGTGLALTDRPHTGGGTIRILPTAQTALFAPEDRARFEATAFHRDGPGNRQGVKLAGGAPIATQGQRSLLSETVQPGDIQMIGAGAPYVLLSECQTMGGYPRIATVLPDDLPRVAQAAPGDRLRFRFVTLEEALADHARQRPGGRVKIGTRRLLRDPAEMADLLSHQLISGVTDGRGEGEE</sequence>
<keyword evidence="1" id="KW-0547">Nucleotide-binding</keyword>
<dbReference type="GO" id="GO:0016787">
    <property type="term" value="F:hydrolase activity"/>
    <property type="evidence" value="ECO:0007669"/>
    <property type="project" value="UniProtKB-KW"/>
</dbReference>
<evidence type="ECO:0000256" key="2">
    <source>
        <dbReference type="ARBA" id="ARBA00022801"/>
    </source>
</evidence>
<dbReference type="SMART" id="SM00797">
    <property type="entry name" value="AHS2"/>
    <property type="match status" value="1"/>
</dbReference>
<dbReference type="AlphaFoldDB" id="A0A2S8S9F0"/>
<dbReference type="GO" id="GO:0005524">
    <property type="term" value="F:ATP binding"/>
    <property type="evidence" value="ECO:0007669"/>
    <property type="project" value="UniProtKB-KW"/>
</dbReference>
<proteinExistence type="predicted"/>
<dbReference type="InterPro" id="IPR003778">
    <property type="entry name" value="CT_A_B"/>
</dbReference>
<protein>
    <submittedName>
        <fullName evidence="5">Biotin-dependent carboxylase-like uncharacterized protein</fullName>
    </submittedName>
</protein>
<keyword evidence="6" id="KW-1185">Reference proteome</keyword>
<dbReference type="PANTHER" id="PTHR43309:SF3">
    <property type="entry name" value="5-OXOPROLINASE SUBUNIT C"/>
    <property type="match status" value="1"/>
</dbReference>
<accession>A0A2S8S9F0</accession>
<evidence type="ECO:0000313" key="6">
    <source>
        <dbReference type="Proteomes" id="UP000238338"/>
    </source>
</evidence>
<evidence type="ECO:0000256" key="3">
    <source>
        <dbReference type="ARBA" id="ARBA00022840"/>
    </source>
</evidence>
<evidence type="ECO:0000313" key="5">
    <source>
        <dbReference type="EMBL" id="PQV57457.1"/>
    </source>
</evidence>
<feature type="domain" description="Carboxyltransferase" evidence="4">
    <location>
        <begin position="26"/>
        <end position="297"/>
    </location>
</feature>
<gene>
    <name evidence="5" type="ORF">LX70_01261</name>
</gene>
<dbReference type="Proteomes" id="UP000238338">
    <property type="component" value="Unassembled WGS sequence"/>
</dbReference>
<dbReference type="EMBL" id="PVEP01000002">
    <property type="protein sequence ID" value="PQV57457.1"/>
    <property type="molecule type" value="Genomic_DNA"/>
</dbReference>
<dbReference type="InterPro" id="IPR052708">
    <property type="entry name" value="PxpC"/>
</dbReference>
<keyword evidence="2" id="KW-0378">Hydrolase</keyword>